<keyword evidence="1" id="KW-0812">Transmembrane</keyword>
<accession>A0A7J2U5E8</accession>
<gene>
    <name evidence="2" type="ORF">ENO26_10685</name>
</gene>
<reference evidence="2" key="1">
    <citation type="journal article" date="2020" name="mSystems">
        <title>Genome- and Community-Level Interaction Insights into Carbon Utilization and Element Cycling Functions of Hydrothermarchaeota in Hydrothermal Sediment.</title>
        <authorList>
            <person name="Zhou Z."/>
            <person name="Liu Y."/>
            <person name="Xu W."/>
            <person name="Pan J."/>
            <person name="Luo Z.H."/>
            <person name="Li M."/>
        </authorList>
    </citation>
    <scope>NUCLEOTIDE SEQUENCE [LARGE SCALE GENOMIC DNA]</scope>
    <source>
        <strain evidence="2">SpSt-125</strain>
    </source>
</reference>
<dbReference type="AlphaFoldDB" id="A0A7J2U5E8"/>
<comment type="caution">
    <text evidence="2">The sequence shown here is derived from an EMBL/GenBank/DDBJ whole genome shotgun (WGS) entry which is preliminary data.</text>
</comment>
<feature type="transmembrane region" description="Helical" evidence="1">
    <location>
        <begin position="297"/>
        <end position="323"/>
    </location>
</feature>
<name>A0A7J2U5E8_9CREN</name>
<protein>
    <submittedName>
        <fullName evidence="2">Uncharacterized protein</fullName>
    </submittedName>
</protein>
<dbReference type="EMBL" id="DSEU01000072">
    <property type="protein sequence ID" value="HEM68008.1"/>
    <property type="molecule type" value="Genomic_DNA"/>
</dbReference>
<evidence type="ECO:0000256" key="1">
    <source>
        <dbReference type="SAM" id="Phobius"/>
    </source>
</evidence>
<sequence>MFRGDTLKIVASMTILVLITLMHVSAPIVVRSGIREVHALTTSHYVTVASNGEGFDIAITPLNLSAKSARLMYSSLSASSKHTSCSCPVARAVRSVNVPTAILFQNSTYILVKHVVSYGNKSIEVIASGKLLWQWVKSGEKENRSAYLYQVEIASANRTLHYYMLTYRVRALDYNLTIATQLIPANESFYNYSFTYVVYMPKEKRVVSLEIVKFNKSVTLSQLYQALSRAAKELRHIYQTSSNTTIRSLKDGYLTIEKELDLLAKLVEKELPQYNKPVIHGTAIITDDWISCLICNALVGVICGLIGSVAVSLLCPTACTIVCAIFAAEWWIAIICGVVCGSTCSTLVETIIGIGVSTACSLGGSILCSYIGAC</sequence>
<feature type="transmembrane region" description="Helical" evidence="1">
    <location>
        <begin position="354"/>
        <end position="373"/>
    </location>
</feature>
<keyword evidence="1" id="KW-0472">Membrane</keyword>
<keyword evidence="1" id="KW-1133">Transmembrane helix</keyword>
<evidence type="ECO:0000313" key="2">
    <source>
        <dbReference type="EMBL" id="HEM68008.1"/>
    </source>
</evidence>
<organism evidence="2">
    <name type="scientific">Ignisphaera aggregans</name>
    <dbReference type="NCBI Taxonomy" id="334771"/>
    <lineage>
        <taxon>Archaea</taxon>
        <taxon>Thermoproteota</taxon>
        <taxon>Thermoprotei</taxon>
        <taxon>Desulfurococcales</taxon>
        <taxon>Desulfurococcaceae</taxon>
        <taxon>Ignisphaera</taxon>
    </lineage>
</organism>
<proteinExistence type="predicted"/>